<feature type="domain" description="HTH crp-type" evidence="5">
    <location>
        <begin position="178"/>
        <end position="248"/>
    </location>
</feature>
<dbReference type="InterPro" id="IPR050397">
    <property type="entry name" value="Env_Response_Regulators"/>
</dbReference>
<evidence type="ECO:0000256" key="3">
    <source>
        <dbReference type="ARBA" id="ARBA00023163"/>
    </source>
</evidence>
<dbReference type="InterPro" id="IPR036388">
    <property type="entry name" value="WH-like_DNA-bd_sf"/>
</dbReference>
<organism evidence="6 7">
    <name type="scientific">Sphingorhabdus lacus</name>
    <dbReference type="NCBI Taxonomy" id="392610"/>
    <lineage>
        <taxon>Bacteria</taxon>
        <taxon>Pseudomonadati</taxon>
        <taxon>Pseudomonadota</taxon>
        <taxon>Alphaproteobacteria</taxon>
        <taxon>Sphingomonadales</taxon>
        <taxon>Sphingomonadaceae</taxon>
        <taxon>Sphingorhabdus</taxon>
    </lineage>
</organism>
<dbReference type="PANTHER" id="PTHR24567">
    <property type="entry name" value="CRP FAMILY TRANSCRIPTIONAL REGULATORY PROTEIN"/>
    <property type="match status" value="1"/>
</dbReference>
<keyword evidence="7" id="KW-1185">Reference proteome</keyword>
<dbReference type="InterPro" id="IPR014710">
    <property type="entry name" value="RmlC-like_jellyroll"/>
</dbReference>
<feature type="domain" description="Cyclic nucleotide-binding" evidence="4">
    <location>
        <begin position="44"/>
        <end position="131"/>
    </location>
</feature>
<gene>
    <name evidence="6" type="ORF">EUU25_01785</name>
</gene>
<reference evidence="7" key="1">
    <citation type="submission" date="2019-01" db="EMBL/GenBank/DDBJ databases">
        <title>Sphingorhabdus lacus sp.nov., isolated from an oligotrophic freshwater lake.</title>
        <authorList>
            <person name="Park M."/>
        </authorList>
    </citation>
    <scope>NUCLEOTIDE SEQUENCE [LARGE SCALE GENOMIC DNA]</scope>
    <source>
        <strain evidence="7">IMCC1753</strain>
    </source>
</reference>
<dbReference type="AlphaFoldDB" id="A0A6I6LAC8"/>
<proteinExistence type="predicted"/>
<dbReference type="GO" id="GO:0003700">
    <property type="term" value="F:DNA-binding transcription factor activity"/>
    <property type="evidence" value="ECO:0007669"/>
    <property type="project" value="TreeGrafter"/>
</dbReference>
<dbReference type="SMART" id="SM00100">
    <property type="entry name" value="cNMP"/>
    <property type="match status" value="1"/>
</dbReference>
<evidence type="ECO:0000259" key="5">
    <source>
        <dbReference type="PROSITE" id="PS51063"/>
    </source>
</evidence>
<keyword evidence="1" id="KW-0805">Transcription regulation</keyword>
<evidence type="ECO:0000259" key="4">
    <source>
        <dbReference type="PROSITE" id="PS50042"/>
    </source>
</evidence>
<evidence type="ECO:0000313" key="7">
    <source>
        <dbReference type="Proteomes" id="UP000428803"/>
    </source>
</evidence>
<evidence type="ECO:0000256" key="2">
    <source>
        <dbReference type="ARBA" id="ARBA00023125"/>
    </source>
</evidence>
<sequence length="257" mass="28087">MAIGGENRADCKKQLSESGQLMQSGAMQAHHQKFIRSMFRQSPVIGVLDPDDVDLLFQAANVRSFARRGALGYPGEQSRYLFLVMSGQAELTTGSAEGGEVTIATFGAGSWVNWLAVLDPIETEREFQVIAGSTLITFPSALVRTIMNRNQAAYGPLYLELGKRFRAIMKWMEHTALSRDTQRLANLLVMLVKVGGDGHAPHIARLSQQQLARLSGCTRQTLNIRLGQLAKIGLIKTGYGRVTVPDLQALARFAAAT</sequence>
<dbReference type="SMART" id="SM00419">
    <property type="entry name" value="HTH_CRP"/>
    <property type="match status" value="1"/>
</dbReference>
<dbReference type="PANTHER" id="PTHR24567:SF68">
    <property type="entry name" value="DNA-BINDING TRANSCRIPTIONAL DUAL REGULATOR CRP"/>
    <property type="match status" value="1"/>
</dbReference>
<dbReference type="InterPro" id="IPR000595">
    <property type="entry name" value="cNMP-bd_dom"/>
</dbReference>
<accession>A0A6I6LAC8</accession>
<name>A0A6I6LAC8_9SPHN</name>
<dbReference type="SUPFAM" id="SSF51206">
    <property type="entry name" value="cAMP-binding domain-like"/>
    <property type="match status" value="1"/>
</dbReference>
<dbReference type="Proteomes" id="UP000428803">
    <property type="component" value="Chromosome"/>
</dbReference>
<keyword evidence="3" id="KW-0804">Transcription</keyword>
<protein>
    <submittedName>
        <fullName evidence="6">Crp/Fnr family transcriptional regulator</fullName>
    </submittedName>
</protein>
<dbReference type="Gene3D" id="1.10.10.10">
    <property type="entry name" value="Winged helix-like DNA-binding domain superfamily/Winged helix DNA-binding domain"/>
    <property type="match status" value="1"/>
</dbReference>
<dbReference type="GO" id="GO:0003677">
    <property type="term" value="F:DNA binding"/>
    <property type="evidence" value="ECO:0007669"/>
    <property type="project" value="UniProtKB-KW"/>
</dbReference>
<dbReference type="Pfam" id="PF13545">
    <property type="entry name" value="HTH_Crp_2"/>
    <property type="match status" value="1"/>
</dbReference>
<dbReference type="SUPFAM" id="SSF46785">
    <property type="entry name" value="Winged helix' DNA-binding domain"/>
    <property type="match status" value="1"/>
</dbReference>
<dbReference type="GO" id="GO:0005829">
    <property type="term" value="C:cytosol"/>
    <property type="evidence" value="ECO:0007669"/>
    <property type="project" value="TreeGrafter"/>
</dbReference>
<evidence type="ECO:0000313" key="6">
    <source>
        <dbReference type="EMBL" id="QGY79462.1"/>
    </source>
</evidence>
<dbReference type="InterPro" id="IPR036390">
    <property type="entry name" value="WH_DNA-bd_sf"/>
</dbReference>
<dbReference type="Pfam" id="PF00027">
    <property type="entry name" value="cNMP_binding"/>
    <property type="match status" value="1"/>
</dbReference>
<keyword evidence="2" id="KW-0238">DNA-binding</keyword>
<dbReference type="InterPro" id="IPR018490">
    <property type="entry name" value="cNMP-bd_dom_sf"/>
</dbReference>
<dbReference type="InterPro" id="IPR012318">
    <property type="entry name" value="HTH_CRP"/>
</dbReference>
<dbReference type="PROSITE" id="PS51063">
    <property type="entry name" value="HTH_CRP_2"/>
    <property type="match status" value="1"/>
</dbReference>
<dbReference type="Gene3D" id="2.60.120.10">
    <property type="entry name" value="Jelly Rolls"/>
    <property type="match status" value="1"/>
</dbReference>
<dbReference type="EMBL" id="CP035733">
    <property type="protein sequence ID" value="QGY79462.1"/>
    <property type="molecule type" value="Genomic_DNA"/>
</dbReference>
<dbReference type="KEGG" id="slaa:EUU25_01785"/>
<dbReference type="PROSITE" id="PS50042">
    <property type="entry name" value="CNMP_BINDING_3"/>
    <property type="match status" value="1"/>
</dbReference>
<dbReference type="CDD" id="cd00038">
    <property type="entry name" value="CAP_ED"/>
    <property type="match status" value="1"/>
</dbReference>
<evidence type="ECO:0000256" key="1">
    <source>
        <dbReference type="ARBA" id="ARBA00023015"/>
    </source>
</evidence>